<organism evidence="2 3">
    <name type="scientific">Halovenus aranensis</name>
    <dbReference type="NCBI Taxonomy" id="890420"/>
    <lineage>
        <taxon>Archaea</taxon>
        <taxon>Methanobacteriati</taxon>
        <taxon>Methanobacteriota</taxon>
        <taxon>Stenosarchaea group</taxon>
        <taxon>Halobacteria</taxon>
        <taxon>Halobacteriales</taxon>
        <taxon>Haloarculaceae</taxon>
        <taxon>Halovenus</taxon>
    </lineage>
</organism>
<keyword evidence="1" id="KW-0812">Transmembrane</keyword>
<accession>A0A1G8SVY7</accession>
<dbReference type="EMBL" id="FNFC01000002">
    <property type="protein sequence ID" value="SDJ32895.1"/>
    <property type="molecule type" value="Genomic_DNA"/>
</dbReference>
<dbReference type="Proteomes" id="UP000198856">
    <property type="component" value="Unassembled WGS sequence"/>
</dbReference>
<proteinExistence type="predicted"/>
<evidence type="ECO:0000256" key="1">
    <source>
        <dbReference type="SAM" id="Phobius"/>
    </source>
</evidence>
<keyword evidence="3" id="KW-1185">Reference proteome</keyword>
<dbReference type="AlphaFoldDB" id="A0A1G8SVY7"/>
<protein>
    <submittedName>
        <fullName evidence="2">Uncharacterized protein</fullName>
    </submittedName>
</protein>
<evidence type="ECO:0000313" key="2">
    <source>
        <dbReference type="EMBL" id="SDJ32895.1"/>
    </source>
</evidence>
<name>A0A1G8SVY7_9EURY</name>
<evidence type="ECO:0000313" key="3">
    <source>
        <dbReference type="Proteomes" id="UP000198856"/>
    </source>
</evidence>
<sequence>MLYFRYSCLFFTILMANLILYQLIVLLMGQAHTKTLAAKRVIPIVKNLSSIFTITGTANATVLGTDRLPITLTSRTGFLAGCDDCQPHRQSAEGLS</sequence>
<feature type="transmembrane region" description="Helical" evidence="1">
    <location>
        <begin position="6"/>
        <end position="29"/>
    </location>
</feature>
<keyword evidence="1" id="KW-1133">Transmembrane helix</keyword>
<keyword evidence="1" id="KW-0472">Membrane</keyword>
<reference evidence="2 3" key="1">
    <citation type="submission" date="2016-10" db="EMBL/GenBank/DDBJ databases">
        <authorList>
            <person name="de Groot N.N."/>
        </authorList>
    </citation>
    <scope>NUCLEOTIDE SEQUENCE [LARGE SCALE GENOMIC DNA]</scope>
    <source>
        <strain evidence="2 3">IBRC-M10015</strain>
    </source>
</reference>
<gene>
    <name evidence="2" type="ORF">SAMN05216226_102152</name>
</gene>
<dbReference type="STRING" id="890420.SAMN05216226_102152"/>